<keyword evidence="9" id="KW-1185">Reference proteome</keyword>
<comment type="caution">
    <text evidence="8">The sequence shown here is derived from an EMBL/GenBank/DDBJ whole genome shotgun (WGS) entry which is preliminary data.</text>
</comment>
<evidence type="ECO:0000313" key="8">
    <source>
        <dbReference type="EMBL" id="GAA4138237.1"/>
    </source>
</evidence>
<evidence type="ECO:0000256" key="3">
    <source>
        <dbReference type="ARBA" id="ARBA00023082"/>
    </source>
</evidence>
<dbReference type="PANTHER" id="PTHR43133">
    <property type="entry name" value="RNA POLYMERASE ECF-TYPE SIGMA FACTO"/>
    <property type="match status" value="1"/>
</dbReference>
<dbReference type="EMBL" id="BAAAZI010000006">
    <property type="protein sequence ID" value="GAA4138237.1"/>
    <property type="molecule type" value="Genomic_DNA"/>
</dbReference>
<dbReference type="InterPro" id="IPR013325">
    <property type="entry name" value="RNA_pol_sigma_r2"/>
</dbReference>
<evidence type="ECO:0000256" key="6">
    <source>
        <dbReference type="RuleBase" id="RU000716"/>
    </source>
</evidence>
<organism evidence="8 9">
    <name type="scientific">Sphingobacterium kyonggiense</name>
    <dbReference type="NCBI Taxonomy" id="714075"/>
    <lineage>
        <taxon>Bacteria</taxon>
        <taxon>Pseudomonadati</taxon>
        <taxon>Bacteroidota</taxon>
        <taxon>Sphingobacteriia</taxon>
        <taxon>Sphingobacteriales</taxon>
        <taxon>Sphingobacteriaceae</taxon>
        <taxon>Sphingobacterium</taxon>
    </lineage>
</organism>
<dbReference type="InterPro" id="IPR007627">
    <property type="entry name" value="RNA_pol_sigma70_r2"/>
</dbReference>
<keyword evidence="2 6" id="KW-0805">Transcription regulation</keyword>
<dbReference type="RefSeq" id="WP_344674023.1">
    <property type="nucleotide sequence ID" value="NZ_BAAAZI010000006.1"/>
</dbReference>
<reference evidence="9" key="1">
    <citation type="journal article" date="2019" name="Int. J. Syst. Evol. Microbiol.">
        <title>The Global Catalogue of Microorganisms (GCM) 10K type strain sequencing project: providing services to taxonomists for standard genome sequencing and annotation.</title>
        <authorList>
            <consortium name="The Broad Institute Genomics Platform"/>
            <consortium name="The Broad Institute Genome Sequencing Center for Infectious Disease"/>
            <person name="Wu L."/>
            <person name="Ma J."/>
        </authorList>
    </citation>
    <scope>NUCLEOTIDE SEQUENCE [LARGE SCALE GENOMIC DNA]</scope>
    <source>
        <strain evidence="9">JCM 16704</strain>
    </source>
</reference>
<dbReference type="InterPro" id="IPR013249">
    <property type="entry name" value="RNA_pol_sigma70_r4_t2"/>
</dbReference>
<dbReference type="InterPro" id="IPR014284">
    <property type="entry name" value="RNA_pol_sigma-70_dom"/>
</dbReference>
<dbReference type="SMART" id="SM00421">
    <property type="entry name" value="HTH_LUXR"/>
    <property type="match status" value="1"/>
</dbReference>
<keyword evidence="3 6" id="KW-0731">Sigma factor</keyword>
<dbReference type="SUPFAM" id="SSF88659">
    <property type="entry name" value="Sigma3 and sigma4 domains of RNA polymerase sigma factors"/>
    <property type="match status" value="1"/>
</dbReference>
<evidence type="ECO:0000256" key="5">
    <source>
        <dbReference type="ARBA" id="ARBA00023163"/>
    </source>
</evidence>
<keyword evidence="5 6" id="KW-0804">Transcription</keyword>
<dbReference type="InterPro" id="IPR000838">
    <property type="entry name" value="RNA_pol_sigma70_ECF_CS"/>
</dbReference>
<accession>A0ABP7YMW7</accession>
<protein>
    <recommendedName>
        <fullName evidence="6">RNA polymerase sigma factor</fullName>
    </recommendedName>
</protein>
<dbReference type="PANTHER" id="PTHR43133:SF46">
    <property type="entry name" value="RNA POLYMERASE SIGMA-70 FACTOR ECF SUBFAMILY"/>
    <property type="match status" value="1"/>
</dbReference>
<dbReference type="InterPro" id="IPR039425">
    <property type="entry name" value="RNA_pol_sigma-70-like"/>
</dbReference>
<evidence type="ECO:0000256" key="2">
    <source>
        <dbReference type="ARBA" id="ARBA00023015"/>
    </source>
</evidence>
<dbReference type="InterPro" id="IPR036388">
    <property type="entry name" value="WH-like_DNA-bd_sf"/>
</dbReference>
<dbReference type="PROSITE" id="PS01063">
    <property type="entry name" value="SIGMA70_ECF"/>
    <property type="match status" value="1"/>
</dbReference>
<evidence type="ECO:0000256" key="4">
    <source>
        <dbReference type="ARBA" id="ARBA00023125"/>
    </source>
</evidence>
<dbReference type="Gene3D" id="1.10.1740.10">
    <property type="match status" value="1"/>
</dbReference>
<evidence type="ECO:0000259" key="7">
    <source>
        <dbReference type="SMART" id="SM00421"/>
    </source>
</evidence>
<dbReference type="Gene3D" id="1.10.10.10">
    <property type="entry name" value="Winged helix-like DNA-binding domain superfamily/Winged helix DNA-binding domain"/>
    <property type="match status" value="1"/>
</dbReference>
<gene>
    <name evidence="8" type="ORF">GCM10022216_15190</name>
</gene>
<dbReference type="InterPro" id="IPR000792">
    <property type="entry name" value="Tscrpt_reg_LuxR_C"/>
</dbReference>
<dbReference type="NCBIfam" id="TIGR02937">
    <property type="entry name" value="sigma70-ECF"/>
    <property type="match status" value="1"/>
</dbReference>
<name>A0ABP7YMW7_9SPHI</name>
<dbReference type="SUPFAM" id="SSF88946">
    <property type="entry name" value="Sigma2 domain of RNA polymerase sigma factors"/>
    <property type="match status" value="1"/>
</dbReference>
<keyword evidence="4 6" id="KW-0238">DNA-binding</keyword>
<dbReference type="Pfam" id="PF08281">
    <property type="entry name" value="Sigma70_r4_2"/>
    <property type="match status" value="1"/>
</dbReference>
<dbReference type="Proteomes" id="UP001500101">
    <property type="component" value="Unassembled WGS sequence"/>
</dbReference>
<dbReference type="InterPro" id="IPR013324">
    <property type="entry name" value="RNA_pol_sigma_r3/r4-like"/>
</dbReference>
<evidence type="ECO:0000256" key="1">
    <source>
        <dbReference type="ARBA" id="ARBA00010641"/>
    </source>
</evidence>
<evidence type="ECO:0000313" key="9">
    <source>
        <dbReference type="Proteomes" id="UP001500101"/>
    </source>
</evidence>
<proteinExistence type="inferred from homology"/>
<comment type="similarity">
    <text evidence="1 6">Belongs to the sigma-70 factor family. ECF subfamily.</text>
</comment>
<sequence length="197" mass="22930">MLTDTNEINQDVHGLIQGDIRSFERIYRRYADPLFRYILNLTKNEEQALDIVQMTFIKVWNKRASINLEKSFQAFIYQISNNLAIDFLRQVAKDQQKQAELWHYSEQMGLSVEEEFILKEKSALVNQLISQLPKQQEQVFRLCKLEGYSYAEAAEALQISPSTVSNHLTAAVKTIRELLDKNKDTLLFILFIIKGLV</sequence>
<feature type="domain" description="HTH luxR-type" evidence="7">
    <location>
        <begin position="129"/>
        <end position="182"/>
    </location>
</feature>
<dbReference type="Pfam" id="PF04542">
    <property type="entry name" value="Sigma70_r2"/>
    <property type="match status" value="1"/>
</dbReference>